<dbReference type="Proteomes" id="UP001163156">
    <property type="component" value="Chromosome"/>
</dbReference>
<keyword evidence="2" id="KW-1185">Reference proteome</keyword>
<dbReference type="PROSITE" id="PS51257">
    <property type="entry name" value="PROKAR_LIPOPROTEIN"/>
    <property type="match status" value="1"/>
</dbReference>
<accession>A0ABY6MIX4</accession>
<evidence type="ECO:0000313" key="1">
    <source>
        <dbReference type="EMBL" id="UZD22934.1"/>
    </source>
</evidence>
<dbReference type="EMBL" id="CP110226">
    <property type="protein sequence ID" value="UZD22934.1"/>
    <property type="molecule type" value="Genomic_DNA"/>
</dbReference>
<reference evidence="1" key="1">
    <citation type="submission" date="2022-10" db="EMBL/GenBank/DDBJ databases">
        <title>Algoriphagus sp. a novel bacteria isolate from halophytes salicornia europaea.</title>
        <authorList>
            <person name="Peng Y."/>
            <person name="Jiang L."/>
            <person name="Lee J."/>
        </authorList>
    </citation>
    <scope>NUCLEOTIDE SEQUENCE</scope>
    <source>
        <strain evidence="1">TR-M5</strain>
    </source>
</reference>
<name>A0ABY6MIX4_9BACT</name>
<evidence type="ECO:0000313" key="2">
    <source>
        <dbReference type="Proteomes" id="UP001163156"/>
    </source>
</evidence>
<organism evidence="1 2">
    <name type="scientific">Algoriphagus halophytocola</name>
    <dbReference type="NCBI Taxonomy" id="2991499"/>
    <lineage>
        <taxon>Bacteria</taxon>
        <taxon>Pseudomonadati</taxon>
        <taxon>Bacteroidota</taxon>
        <taxon>Cytophagia</taxon>
        <taxon>Cytophagales</taxon>
        <taxon>Cyclobacteriaceae</taxon>
        <taxon>Algoriphagus</taxon>
    </lineage>
</organism>
<dbReference type="RefSeq" id="WP_264809460.1">
    <property type="nucleotide sequence ID" value="NZ_CP110226.1"/>
</dbReference>
<proteinExistence type="predicted"/>
<sequence>MKISYFALFLIIFSCGSGTQKDKSTTGAVELIDGAKETISTGVATGFLETINSSKTKKLPQLERTNFDSFTDETEYAQIDVKSLKLGQVYPERNFEDPNFRAIDMYTLPIRDDFHSVVVTVLKSEHEMESILINYTTDGDIIDHELVSYDEIAESMSQVVSRISENRLTVNRIFWGNTKEVEQIEYEIRWDGTIEEVNTLSLNKFFTDFNLIDDVLTGLELDWVQTKTTMIKTKVYPEYPNETFIVIPEVVDEGEQFFELNSHILIADNRTGKITHDFFESHQTNQWVSDAIELRNITIDTAQYPLSELTKAYGIQVEYLGMSRVNPYSNQTWSLFIKSGDKLKKILSNYSIKDFGGEWDGDCEGEFLSEEKIVFQGSNKTMGYFDFLVNKKITESKDYKNEDEECQSENSYHIKNSILKFDGTKYNEVKDGLETKSYSQIHPKKLTNFQIEQFEVEQAYELNGQKIITGNYKPEKGSHYTSSTESQFDWGDRFLMLDSKNDVVFQSLGFGDLYLFEPHFYQAKTSDKIIIICQKAFEYPFGGEVFILEESSIKHIGTLAIEGNEEGKYLTERLDIQEIDNSLVFSINSNLLTLKPGEESSTQVSNAIYVYQGDQLILKTNTP</sequence>
<protein>
    <submittedName>
        <fullName evidence="1">Uncharacterized protein</fullName>
    </submittedName>
</protein>
<gene>
    <name evidence="1" type="ORF">OM944_00265</name>
</gene>